<keyword evidence="7" id="KW-1185">Reference proteome</keyword>
<dbReference type="EnsemblPlants" id="HORVU.MOREX.r3.2HG0200280.1">
    <property type="protein sequence ID" value="HORVU.MOREX.r3.2HG0200280.1"/>
    <property type="gene ID" value="HORVU.MOREX.r3.2HG0200280"/>
</dbReference>
<evidence type="ECO:0000256" key="1">
    <source>
        <dbReference type="ARBA" id="ARBA00004474"/>
    </source>
</evidence>
<evidence type="ECO:0000256" key="4">
    <source>
        <dbReference type="SAM" id="MobiDB-lite"/>
    </source>
</evidence>
<protein>
    <recommendedName>
        <fullName evidence="5">Plastid lipid-associated protein/fibrillin conserved domain-containing protein</fullName>
    </recommendedName>
</protein>
<keyword evidence="3" id="KW-0809">Transit peptide</keyword>
<proteinExistence type="predicted"/>
<accession>A0A8I6WY40</accession>
<dbReference type="InterPro" id="IPR006843">
    <property type="entry name" value="PAP/fibrillin_dom"/>
</dbReference>
<comment type="subcellular location">
    <subcellularLocation>
        <location evidence="1">Plastid</location>
    </subcellularLocation>
</comment>
<reference evidence="7" key="1">
    <citation type="journal article" date="2012" name="Nature">
        <title>A physical, genetic and functional sequence assembly of the barley genome.</title>
        <authorList>
            <consortium name="The International Barley Genome Sequencing Consortium"/>
            <person name="Mayer K.F."/>
            <person name="Waugh R."/>
            <person name="Brown J.W."/>
            <person name="Schulman A."/>
            <person name="Langridge P."/>
            <person name="Platzer M."/>
            <person name="Fincher G.B."/>
            <person name="Muehlbauer G.J."/>
            <person name="Sato K."/>
            <person name="Close T.J."/>
            <person name="Wise R.P."/>
            <person name="Stein N."/>
        </authorList>
    </citation>
    <scope>NUCLEOTIDE SEQUENCE [LARGE SCALE GENOMIC DNA]</scope>
    <source>
        <strain evidence="7">cv. Morex</strain>
    </source>
</reference>
<dbReference type="Pfam" id="PF04755">
    <property type="entry name" value="PAP_fibrillin"/>
    <property type="match status" value="1"/>
</dbReference>
<name>A0A8I6WY40_HORVV</name>
<sequence>MVISLFVSTWTGLWPTQHSASSSTTTSRAPLSSPRLTHAKVASSGMAAAAAATLAPASPPLMPAVRGRRDGRLRLTPRRAARCRCRATAQFQGGPAASYAREMERLSAKESLLLAFRDSGGFESFVSGKTTEMQKIDVNERIVGLERLNPTPRPTTSPYLEGRWNIEWFGDSSPGSFASKLLFERSPTSVAHFTGLDVVIRDGYCKISSNVKLFNTIQNRFVLTTQLSVEGPIRMKEEYVEGFLETPKISEETLPEQLKGLLGQTAGALQQLPASIRDAVSEGVKLPLNGVYQRLFMISYLDEEILIIRDAAGAPDVLTKLEGPQPNPMENTPDVVIPEYQS</sequence>
<feature type="domain" description="Plastid lipid-associated protein/fibrillin conserved" evidence="5">
    <location>
        <begin position="131"/>
        <end position="315"/>
    </location>
</feature>
<dbReference type="GO" id="GO:0009536">
    <property type="term" value="C:plastid"/>
    <property type="evidence" value="ECO:0007669"/>
    <property type="project" value="UniProtKB-SubCell"/>
</dbReference>
<evidence type="ECO:0000313" key="6">
    <source>
        <dbReference type="EnsemblPlants" id="HORVU.MOREX.r3.2HG0200280.1"/>
    </source>
</evidence>
<evidence type="ECO:0000256" key="2">
    <source>
        <dbReference type="ARBA" id="ARBA00022640"/>
    </source>
</evidence>
<organism evidence="6 7">
    <name type="scientific">Hordeum vulgare subsp. vulgare</name>
    <name type="common">Domesticated barley</name>
    <dbReference type="NCBI Taxonomy" id="112509"/>
    <lineage>
        <taxon>Eukaryota</taxon>
        <taxon>Viridiplantae</taxon>
        <taxon>Streptophyta</taxon>
        <taxon>Embryophyta</taxon>
        <taxon>Tracheophyta</taxon>
        <taxon>Spermatophyta</taxon>
        <taxon>Magnoliopsida</taxon>
        <taxon>Liliopsida</taxon>
        <taxon>Poales</taxon>
        <taxon>Poaceae</taxon>
        <taxon>BOP clade</taxon>
        <taxon>Pooideae</taxon>
        <taxon>Triticodae</taxon>
        <taxon>Triticeae</taxon>
        <taxon>Hordeinae</taxon>
        <taxon>Hordeum</taxon>
    </lineage>
</organism>
<dbReference type="PANTHER" id="PTHR31906">
    <property type="entry name" value="PLASTID-LIPID-ASSOCIATED PROTEIN 4, CHLOROPLASTIC-RELATED"/>
    <property type="match status" value="1"/>
</dbReference>
<gene>
    <name evidence="6" type="primary">LOC123427991</name>
</gene>
<dbReference type="Gramene" id="HORVU.MOREX.r3.2HG0200280.1">
    <property type="protein sequence ID" value="HORVU.MOREX.r3.2HG0200280.1"/>
    <property type="gene ID" value="HORVU.MOREX.r3.2HG0200280"/>
</dbReference>
<reference evidence="6" key="2">
    <citation type="submission" date="2020-10" db="EMBL/GenBank/DDBJ databases">
        <authorList>
            <person name="Scholz U."/>
            <person name="Mascher M."/>
            <person name="Fiebig A."/>
        </authorList>
    </citation>
    <scope>NUCLEOTIDE SEQUENCE [LARGE SCALE GENOMIC DNA]</scope>
    <source>
        <strain evidence="6">cv. Morex</strain>
    </source>
</reference>
<reference evidence="6" key="3">
    <citation type="submission" date="2022-01" db="UniProtKB">
        <authorList>
            <consortium name="EnsemblPlants"/>
        </authorList>
    </citation>
    <scope>IDENTIFICATION</scope>
    <source>
        <strain evidence="6">subsp. vulgare</strain>
    </source>
</reference>
<evidence type="ECO:0000256" key="3">
    <source>
        <dbReference type="ARBA" id="ARBA00022946"/>
    </source>
</evidence>
<feature type="compositionally biased region" description="Low complexity" evidence="4">
    <location>
        <begin position="19"/>
        <end position="35"/>
    </location>
</feature>
<dbReference type="Proteomes" id="UP000011116">
    <property type="component" value="Chromosome 2H"/>
</dbReference>
<keyword evidence="2" id="KW-0934">Plastid</keyword>
<feature type="region of interest" description="Disordered" evidence="4">
    <location>
        <begin position="319"/>
        <end position="342"/>
    </location>
</feature>
<dbReference type="AlphaFoldDB" id="A0A8I6WY40"/>
<evidence type="ECO:0000313" key="7">
    <source>
        <dbReference type="Proteomes" id="UP000011116"/>
    </source>
</evidence>
<dbReference type="InterPro" id="IPR039633">
    <property type="entry name" value="PAP"/>
</dbReference>
<evidence type="ECO:0000259" key="5">
    <source>
        <dbReference type="Pfam" id="PF04755"/>
    </source>
</evidence>
<feature type="region of interest" description="Disordered" evidence="4">
    <location>
        <begin position="16"/>
        <end position="35"/>
    </location>
</feature>